<proteinExistence type="predicted"/>
<organism evidence="2 3">
    <name type="scientific">Pleuronectes platessa</name>
    <name type="common">European plaice</name>
    <dbReference type="NCBI Taxonomy" id="8262"/>
    <lineage>
        <taxon>Eukaryota</taxon>
        <taxon>Metazoa</taxon>
        <taxon>Chordata</taxon>
        <taxon>Craniata</taxon>
        <taxon>Vertebrata</taxon>
        <taxon>Euteleostomi</taxon>
        <taxon>Actinopterygii</taxon>
        <taxon>Neopterygii</taxon>
        <taxon>Teleostei</taxon>
        <taxon>Neoteleostei</taxon>
        <taxon>Acanthomorphata</taxon>
        <taxon>Carangaria</taxon>
        <taxon>Pleuronectiformes</taxon>
        <taxon>Pleuronectoidei</taxon>
        <taxon>Pleuronectidae</taxon>
        <taxon>Pleuronectes</taxon>
    </lineage>
</organism>
<reference evidence="2" key="1">
    <citation type="submission" date="2020-03" db="EMBL/GenBank/DDBJ databases">
        <authorList>
            <person name="Weist P."/>
        </authorList>
    </citation>
    <scope>NUCLEOTIDE SEQUENCE</scope>
</reference>
<evidence type="ECO:0000256" key="1">
    <source>
        <dbReference type="SAM" id="MobiDB-lite"/>
    </source>
</evidence>
<gene>
    <name evidence="2" type="ORF">PLEPLA_LOCUS20014</name>
</gene>
<feature type="region of interest" description="Disordered" evidence="1">
    <location>
        <begin position="98"/>
        <end position="123"/>
    </location>
</feature>
<dbReference type="EMBL" id="CADEAL010001391">
    <property type="protein sequence ID" value="CAB1431957.1"/>
    <property type="molecule type" value="Genomic_DNA"/>
</dbReference>
<comment type="caution">
    <text evidence="2">The sequence shown here is derived from an EMBL/GenBank/DDBJ whole genome shotgun (WGS) entry which is preliminary data.</text>
</comment>
<keyword evidence="3" id="KW-1185">Reference proteome</keyword>
<sequence length="123" mass="13001">MELQLPPANKKHEELGLTSDPVTAAAKDTGYVVDVVKGKEGCEERVCEAPAPRGPPYRRADLDLCSTSVCLIHYPPLSAGRAGLTTRLLFGAINQPVAGSHKSSASSLHREGIFHSPVAPASE</sequence>
<name>A0A9N7YM00_PLEPL</name>
<evidence type="ECO:0000313" key="2">
    <source>
        <dbReference type="EMBL" id="CAB1431957.1"/>
    </source>
</evidence>
<dbReference type="AlphaFoldDB" id="A0A9N7YM00"/>
<accession>A0A9N7YM00</accession>
<dbReference type="Proteomes" id="UP001153269">
    <property type="component" value="Unassembled WGS sequence"/>
</dbReference>
<evidence type="ECO:0000313" key="3">
    <source>
        <dbReference type="Proteomes" id="UP001153269"/>
    </source>
</evidence>
<protein>
    <submittedName>
        <fullName evidence="2">Uncharacterized protein</fullName>
    </submittedName>
</protein>